<reference evidence="4 5" key="1">
    <citation type="submission" date="2020-07" db="EMBL/GenBank/DDBJ databases">
        <title>Vibrio marinisediminis sp. nov., isolated from marine sediment.</title>
        <authorList>
            <person name="Ji X."/>
        </authorList>
    </citation>
    <scope>NUCLEOTIDE SEQUENCE [LARGE SCALE GENOMIC DNA]</scope>
    <source>
        <strain evidence="4 5">404</strain>
    </source>
</reference>
<evidence type="ECO:0000256" key="1">
    <source>
        <dbReference type="ARBA" id="ARBA00023125"/>
    </source>
</evidence>
<dbReference type="Gene3D" id="1.10.357.10">
    <property type="entry name" value="Tetracycline Repressor, domain 2"/>
    <property type="match status" value="1"/>
</dbReference>
<keyword evidence="1 2" id="KW-0238">DNA-binding</keyword>
<dbReference type="AlphaFoldDB" id="A0A7W2FUC4"/>
<evidence type="ECO:0000259" key="3">
    <source>
        <dbReference type="PROSITE" id="PS50977"/>
    </source>
</evidence>
<comment type="caution">
    <text evidence="4">The sequence shown here is derived from an EMBL/GenBank/DDBJ whole genome shotgun (WGS) entry which is preliminary data.</text>
</comment>
<dbReference type="PANTHER" id="PTHR43479:SF12">
    <property type="entry name" value="TRANSCRIPTIONAL REGULATORY PROTEIN"/>
    <property type="match status" value="1"/>
</dbReference>
<sequence>MIERKQGRRSAQDAVKTKGEILRVAANMFCTLGYERVSLRNISEQAGVSHSLIRHHFGSKEKIWYAISDCLQEFMIGYIRTIIDNMPEKLPANEKMYIFAVRLLAHMLMNKQPIQLIADAVRQEDALFDYFVDQSGEIQAVVDTIADEYNQEHPDTPIKVWEIKWQMIMYAHGAASMAPFLLQTWSEETNDIDQCLLNHWQMFNQIMAHRLQIPVEKRLTPNTVAELVYPCECAL</sequence>
<evidence type="ECO:0000256" key="2">
    <source>
        <dbReference type="PROSITE-ProRule" id="PRU00335"/>
    </source>
</evidence>
<dbReference type="InterPro" id="IPR009057">
    <property type="entry name" value="Homeodomain-like_sf"/>
</dbReference>
<organism evidence="4 5">
    <name type="scientific">Vibrio marinisediminis</name>
    <dbReference type="NCBI Taxonomy" id="2758441"/>
    <lineage>
        <taxon>Bacteria</taxon>
        <taxon>Pseudomonadati</taxon>
        <taxon>Pseudomonadota</taxon>
        <taxon>Gammaproteobacteria</taxon>
        <taxon>Vibrionales</taxon>
        <taxon>Vibrionaceae</taxon>
        <taxon>Vibrio</taxon>
    </lineage>
</organism>
<dbReference type="PANTHER" id="PTHR43479">
    <property type="entry name" value="ACREF/ENVCD OPERON REPRESSOR-RELATED"/>
    <property type="match status" value="1"/>
</dbReference>
<accession>A0A7W2FUC4</accession>
<dbReference type="GO" id="GO:0003677">
    <property type="term" value="F:DNA binding"/>
    <property type="evidence" value="ECO:0007669"/>
    <property type="project" value="UniProtKB-UniRule"/>
</dbReference>
<name>A0A7W2FUC4_9VIBR</name>
<protein>
    <submittedName>
        <fullName evidence="4">TetR/AcrR family transcriptional regulator</fullName>
    </submittedName>
</protein>
<dbReference type="RefSeq" id="WP_182110455.1">
    <property type="nucleotide sequence ID" value="NZ_JACFYF010000020.1"/>
</dbReference>
<dbReference type="InterPro" id="IPR001647">
    <property type="entry name" value="HTH_TetR"/>
</dbReference>
<dbReference type="InterPro" id="IPR050624">
    <property type="entry name" value="HTH-type_Tx_Regulator"/>
</dbReference>
<dbReference type="EMBL" id="JACFYF010000020">
    <property type="protein sequence ID" value="MBA5764403.1"/>
    <property type="molecule type" value="Genomic_DNA"/>
</dbReference>
<gene>
    <name evidence="4" type="ORF">H2O73_18770</name>
</gene>
<evidence type="ECO:0000313" key="5">
    <source>
        <dbReference type="Proteomes" id="UP000571701"/>
    </source>
</evidence>
<dbReference type="Pfam" id="PF00440">
    <property type="entry name" value="TetR_N"/>
    <property type="match status" value="1"/>
</dbReference>
<feature type="domain" description="HTH tetR-type" evidence="3">
    <location>
        <begin position="15"/>
        <end position="75"/>
    </location>
</feature>
<dbReference type="SUPFAM" id="SSF46689">
    <property type="entry name" value="Homeodomain-like"/>
    <property type="match status" value="1"/>
</dbReference>
<evidence type="ECO:0000313" key="4">
    <source>
        <dbReference type="EMBL" id="MBA5764403.1"/>
    </source>
</evidence>
<feature type="DNA-binding region" description="H-T-H motif" evidence="2">
    <location>
        <begin position="38"/>
        <end position="57"/>
    </location>
</feature>
<dbReference type="PRINTS" id="PR00455">
    <property type="entry name" value="HTHTETR"/>
</dbReference>
<keyword evidence="5" id="KW-1185">Reference proteome</keyword>
<dbReference type="Proteomes" id="UP000571701">
    <property type="component" value="Unassembled WGS sequence"/>
</dbReference>
<proteinExistence type="predicted"/>
<dbReference type="PROSITE" id="PS50977">
    <property type="entry name" value="HTH_TETR_2"/>
    <property type="match status" value="1"/>
</dbReference>